<dbReference type="PANTHER" id="PTHR43673">
    <property type="entry name" value="NAD(P)H NITROREDUCTASE YDGI-RELATED"/>
    <property type="match status" value="1"/>
</dbReference>
<evidence type="ECO:0000256" key="1">
    <source>
        <dbReference type="ARBA" id="ARBA00007118"/>
    </source>
</evidence>
<dbReference type="STRING" id="289377.HL41_04520"/>
<dbReference type="KEGG" id="tcm:HL41_04520"/>
<dbReference type="InterPro" id="IPR029479">
    <property type="entry name" value="Nitroreductase"/>
</dbReference>
<dbReference type="PaxDb" id="289377-HL41_04520"/>
<feature type="domain" description="Nitroreductase" evidence="3">
    <location>
        <begin position="10"/>
        <end position="66"/>
    </location>
</feature>
<keyword evidence="2" id="KW-0560">Oxidoreductase</keyword>
<feature type="domain" description="Putative nitroreductase TM1586" evidence="4">
    <location>
        <begin position="109"/>
        <end position="171"/>
    </location>
</feature>
<sequence>MGLNPVLELIKNRRSIRSFKKDPIPEEDLKLILEAAIWAPSAGNLQPWHFVVVRNPELKKLLSIAALNQTFIAQAPVVIVVCALPWISSSRYGKRGEELYCLQDTAAAVQNMLLAAASLGIGSCWVGAFDEEAVKKIVGLTNKVRPVALIPMGYPAKIPTPPHRKPIREVVSWI</sequence>
<evidence type="ECO:0000259" key="3">
    <source>
        <dbReference type="Pfam" id="PF00881"/>
    </source>
</evidence>
<dbReference type="InterPro" id="IPR029478">
    <property type="entry name" value="TM1586_NiRdase"/>
</dbReference>
<reference evidence="5 6" key="1">
    <citation type="journal article" date="2015" name="Genome Announc.">
        <title>Genome Sequence of a Sulfate-Reducing Thermophilic Bacterium, Thermodesulfobacterium commune DSM 2178T (Phylum Thermodesulfobacteria).</title>
        <authorList>
            <person name="Bhatnagar S."/>
            <person name="Badger J.H."/>
            <person name="Madupu R."/>
            <person name="Khouri H.M."/>
            <person name="O'Connor E.M."/>
            <person name="Robb F.T."/>
            <person name="Ward N.L."/>
            <person name="Eisen J.A."/>
        </authorList>
    </citation>
    <scope>NUCLEOTIDE SEQUENCE [LARGE SCALE GENOMIC DNA]</scope>
    <source>
        <strain evidence="5 6">DSM 2178</strain>
    </source>
</reference>
<dbReference type="eggNOG" id="COG0778">
    <property type="taxonomic scope" value="Bacteria"/>
</dbReference>
<evidence type="ECO:0008006" key="7">
    <source>
        <dbReference type="Google" id="ProtNLM"/>
    </source>
</evidence>
<organism evidence="5 6">
    <name type="scientific">Thermodesulfobacterium commune DSM 2178</name>
    <dbReference type="NCBI Taxonomy" id="289377"/>
    <lineage>
        <taxon>Bacteria</taxon>
        <taxon>Pseudomonadati</taxon>
        <taxon>Thermodesulfobacteriota</taxon>
        <taxon>Thermodesulfobacteria</taxon>
        <taxon>Thermodesulfobacteriales</taxon>
        <taxon>Thermodesulfobacteriaceae</taxon>
        <taxon>Thermodesulfobacterium</taxon>
    </lineage>
</organism>
<dbReference type="RefSeq" id="WP_038061679.1">
    <property type="nucleotide sequence ID" value="NZ_CP008796.1"/>
</dbReference>
<keyword evidence="6" id="KW-1185">Reference proteome</keyword>
<dbReference type="EMBL" id="CP008796">
    <property type="protein sequence ID" value="AIH04086.1"/>
    <property type="molecule type" value="Genomic_DNA"/>
</dbReference>
<evidence type="ECO:0000256" key="2">
    <source>
        <dbReference type="ARBA" id="ARBA00023002"/>
    </source>
</evidence>
<dbReference type="GO" id="GO:0016491">
    <property type="term" value="F:oxidoreductase activity"/>
    <property type="evidence" value="ECO:0007669"/>
    <property type="project" value="UniProtKB-KW"/>
</dbReference>
<dbReference type="PANTHER" id="PTHR43673:SF10">
    <property type="entry name" value="NADH DEHYDROGENASE_NAD(P)H NITROREDUCTASE XCC3605-RELATED"/>
    <property type="match status" value="1"/>
</dbReference>
<evidence type="ECO:0000313" key="5">
    <source>
        <dbReference type="EMBL" id="AIH04086.1"/>
    </source>
</evidence>
<dbReference type="OrthoDB" id="9802510at2"/>
<dbReference type="Proteomes" id="UP000028481">
    <property type="component" value="Chromosome"/>
</dbReference>
<name>A0A075WTC1_9BACT</name>
<accession>A0A075WTC1</accession>
<gene>
    <name evidence="5" type="ORF">HL41_04520</name>
</gene>
<proteinExistence type="inferred from homology"/>
<dbReference type="HOGENOM" id="CLU_070764_7_1_0"/>
<protein>
    <recommendedName>
        <fullName evidence="7">Nitroreductase family protein</fullName>
    </recommendedName>
</protein>
<dbReference type="Gene3D" id="3.40.109.10">
    <property type="entry name" value="NADH Oxidase"/>
    <property type="match status" value="1"/>
</dbReference>
<dbReference type="InterPro" id="IPR000415">
    <property type="entry name" value="Nitroreductase-like"/>
</dbReference>
<comment type="similarity">
    <text evidence="1">Belongs to the nitroreductase family.</text>
</comment>
<dbReference type="AlphaFoldDB" id="A0A075WTC1"/>
<evidence type="ECO:0000313" key="6">
    <source>
        <dbReference type="Proteomes" id="UP000028481"/>
    </source>
</evidence>
<evidence type="ECO:0000259" key="4">
    <source>
        <dbReference type="Pfam" id="PF14512"/>
    </source>
</evidence>
<dbReference type="SUPFAM" id="SSF55469">
    <property type="entry name" value="FMN-dependent nitroreductase-like"/>
    <property type="match status" value="1"/>
</dbReference>
<dbReference type="Pfam" id="PF14512">
    <property type="entry name" value="TM1586_NiRdase"/>
    <property type="match status" value="1"/>
</dbReference>
<dbReference type="Pfam" id="PF00881">
    <property type="entry name" value="Nitroreductase"/>
    <property type="match status" value="1"/>
</dbReference>